<dbReference type="Proteomes" id="UP001279734">
    <property type="component" value="Unassembled WGS sequence"/>
</dbReference>
<protein>
    <recommendedName>
        <fullName evidence="1">DUF7722 domain-containing protein</fullName>
    </recommendedName>
</protein>
<dbReference type="AlphaFoldDB" id="A0AAD3T7Y3"/>
<evidence type="ECO:0000313" key="2">
    <source>
        <dbReference type="EMBL" id="GMH25038.1"/>
    </source>
</evidence>
<dbReference type="Pfam" id="PF24847">
    <property type="entry name" value="DUF7722"/>
    <property type="match status" value="1"/>
</dbReference>
<evidence type="ECO:0000259" key="1">
    <source>
        <dbReference type="Pfam" id="PF24847"/>
    </source>
</evidence>
<keyword evidence="3" id="KW-1185">Reference proteome</keyword>
<evidence type="ECO:0000313" key="3">
    <source>
        <dbReference type="Proteomes" id="UP001279734"/>
    </source>
</evidence>
<dbReference type="InterPro" id="IPR056139">
    <property type="entry name" value="DUF7722"/>
</dbReference>
<gene>
    <name evidence="2" type="ORF">Nepgr_026881</name>
</gene>
<name>A0AAD3T7Y3_NEPGR</name>
<accession>A0AAD3T7Y3</accession>
<dbReference type="PANTHER" id="PTHR33513">
    <property type="entry name" value="OS06G0523300 PROTEIN"/>
    <property type="match status" value="1"/>
</dbReference>
<proteinExistence type="predicted"/>
<dbReference type="EMBL" id="BSYO01000028">
    <property type="protein sequence ID" value="GMH25038.1"/>
    <property type="molecule type" value="Genomic_DNA"/>
</dbReference>
<reference evidence="2" key="1">
    <citation type="submission" date="2023-05" db="EMBL/GenBank/DDBJ databases">
        <title>Nepenthes gracilis genome sequencing.</title>
        <authorList>
            <person name="Fukushima K."/>
        </authorList>
    </citation>
    <scope>NUCLEOTIDE SEQUENCE</scope>
    <source>
        <strain evidence="2">SING2019-196</strain>
    </source>
</reference>
<feature type="domain" description="DUF7722" evidence="1">
    <location>
        <begin position="58"/>
        <end position="104"/>
    </location>
</feature>
<comment type="caution">
    <text evidence="2">The sequence shown here is derived from an EMBL/GenBank/DDBJ whole genome shotgun (WGS) entry which is preliminary data.</text>
</comment>
<organism evidence="2 3">
    <name type="scientific">Nepenthes gracilis</name>
    <name type="common">Slender pitcher plant</name>
    <dbReference type="NCBI Taxonomy" id="150966"/>
    <lineage>
        <taxon>Eukaryota</taxon>
        <taxon>Viridiplantae</taxon>
        <taxon>Streptophyta</taxon>
        <taxon>Embryophyta</taxon>
        <taxon>Tracheophyta</taxon>
        <taxon>Spermatophyta</taxon>
        <taxon>Magnoliopsida</taxon>
        <taxon>eudicotyledons</taxon>
        <taxon>Gunneridae</taxon>
        <taxon>Pentapetalae</taxon>
        <taxon>Caryophyllales</taxon>
        <taxon>Nepenthaceae</taxon>
        <taxon>Nepenthes</taxon>
    </lineage>
</organism>
<sequence>MASKWAFNHGFTHLLSWGGTQNPTCRKENNCDRGGSVEGSKSKVVDDPNACFQMPLHYPRYKKAEYERMEEWKVDILLRSYGLDHFEGDLDEKRRFAMGAFLWPDEV</sequence>